<dbReference type="PANTHER" id="PTHR33393">
    <property type="entry name" value="POLYGLUTAMINE SYNTHESIS ACCESSORY PROTEIN RV0574C-RELATED"/>
    <property type="match status" value="1"/>
</dbReference>
<dbReference type="RefSeq" id="WP_227622030.1">
    <property type="nucleotide sequence ID" value="NZ_JAJEQO010000001.1"/>
</dbReference>
<evidence type="ECO:0000256" key="3">
    <source>
        <dbReference type="SAM" id="Phobius"/>
    </source>
</evidence>
<dbReference type="PANTHER" id="PTHR33393:SF12">
    <property type="entry name" value="CAPSULE BIOSYNTHESIS PROTEIN CAPA"/>
    <property type="match status" value="1"/>
</dbReference>
<dbReference type="InterPro" id="IPR019079">
    <property type="entry name" value="Capsule_synth_CapA"/>
</dbReference>
<dbReference type="SUPFAM" id="SSF56300">
    <property type="entry name" value="Metallo-dependent phosphatases"/>
    <property type="match status" value="1"/>
</dbReference>
<accession>A0ABS8FC45</accession>
<dbReference type="SMART" id="SM00854">
    <property type="entry name" value="PGA_cap"/>
    <property type="match status" value="1"/>
</dbReference>
<keyword evidence="6" id="KW-1185">Reference proteome</keyword>
<feature type="compositionally biased region" description="Basic residues" evidence="2">
    <location>
        <begin position="8"/>
        <end position="20"/>
    </location>
</feature>
<feature type="region of interest" description="Disordered" evidence="2">
    <location>
        <begin position="1"/>
        <end position="20"/>
    </location>
</feature>
<name>A0ABS8FC45_9FIRM</name>
<organism evidence="5 6">
    <name type="scientific">Faecalibacterium hominis</name>
    <name type="common">ex Afrizal et al. 2022</name>
    <dbReference type="NCBI Taxonomy" id="2881265"/>
    <lineage>
        <taxon>Bacteria</taxon>
        <taxon>Bacillati</taxon>
        <taxon>Bacillota</taxon>
        <taxon>Clostridia</taxon>
        <taxon>Eubacteriales</taxon>
        <taxon>Oscillospiraceae</taxon>
        <taxon>Faecalibacterium</taxon>
    </lineage>
</organism>
<dbReference type="CDD" id="cd07381">
    <property type="entry name" value="MPP_CapA"/>
    <property type="match status" value="1"/>
</dbReference>
<dbReference type="Gene3D" id="3.60.21.10">
    <property type="match status" value="1"/>
</dbReference>
<comment type="caution">
    <text evidence="5">The sequence shown here is derived from an EMBL/GenBank/DDBJ whole genome shotgun (WGS) entry which is preliminary data.</text>
</comment>
<feature type="region of interest" description="Disordered" evidence="2">
    <location>
        <begin position="61"/>
        <end position="80"/>
    </location>
</feature>
<keyword evidence="3" id="KW-0472">Membrane</keyword>
<proteinExistence type="inferred from homology"/>
<dbReference type="EMBL" id="JAJEQO010000001">
    <property type="protein sequence ID" value="MCC2212085.1"/>
    <property type="molecule type" value="Genomic_DNA"/>
</dbReference>
<evidence type="ECO:0000256" key="1">
    <source>
        <dbReference type="ARBA" id="ARBA00005662"/>
    </source>
</evidence>
<dbReference type="InterPro" id="IPR029052">
    <property type="entry name" value="Metallo-depent_PP-like"/>
</dbReference>
<feature type="domain" description="Capsule synthesis protein CapA" evidence="4">
    <location>
        <begin position="85"/>
        <end position="336"/>
    </location>
</feature>
<keyword evidence="3" id="KW-0812">Transmembrane</keyword>
<dbReference type="Proteomes" id="UP001199236">
    <property type="component" value="Unassembled WGS sequence"/>
</dbReference>
<evidence type="ECO:0000259" key="4">
    <source>
        <dbReference type="SMART" id="SM00854"/>
    </source>
</evidence>
<feature type="transmembrane region" description="Helical" evidence="3">
    <location>
        <begin position="27"/>
        <end position="48"/>
    </location>
</feature>
<gene>
    <name evidence="5" type="ORF">LKD34_00960</name>
</gene>
<evidence type="ECO:0000313" key="5">
    <source>
        <dbReference type="EMBL" id="MCC2212085.1"/>
    </source>
</evidence>
<dbReference type="InterPro" id="IPR052169">
    <property type="entry name" value="CW_Biosynth-Accessory"/>
</dbReference>
<keyword evidence="3" id="KW-1133">Transmembrane helix</keyword>
<sequence>MEQARHAASTKRHARHELQNRRKRKPVFLRMMGVLLVAGAALACFGFWRFQTPGIVLGPFEDEPSTAESVPPPEPEPQPVTTTLRFSATGDNLIHAPIYKQAARRAAEGQRYNFDYCYEHLLDFYAAQDVNWINQETLCSKELEPSTYPCFSTPGECAEALYRAGIRVFSLSNNHTYDKGAKGIAATLRFWDEMPEDVVTTGLWYGESDYDTIPLQTVNGVTIAYLSYTDHTNGIPQSNAMTANVIYTGQRDVMEQQVRRARELADFVVVGVHWGVEDSHKITQTQRDLAQQLSDWGADVILGTHPHVVQDAEWKTSVDGRQTFVAYSLGNFLSTQSKPDQLIGSILTLELNKTTDPDGSVHCAVASPQLYPTVTHYDAGKSNVRTYLFRDYTSELAQAHGVRAAYPSFGIEYIQNVLQTNINSAFLALA</sequence>
<reference evidence="5 6" key="1">
    <citation type="submission" date="2021-10" db="EMBL/GenBank/DDBJ databases">
        <title>Anaerobic single-cell dispensing facilitates the cultivation of human gut bacteria.</title>
        <authorList>
            <person name="Afrizal A."/>
        </authorList>
    </citation>
    <scope>NUCLEOTIDE SEQUENCE [LARGE SCALE GENOMIC DNA]</scope>
    <source>
        <strain evidence="5 6">CLA-AA-H223</strain>
    </source>
</reference>
<comment type="similarity">
    <text evidence="1">Belongs to the CapA family.</text>
</comment>
<protein>
    <submittedName>
        <fullName evidence="5">CapA family protein</fullName>
    </submittedName>
</protein>
<evidence type="ECO:0000256" key="2">
    <source>
        <dbReference type="SAM" id="MobiDB-lite"/>
    </source>
</evidence>
<dbReference type="Pfam" id="PF09587">
    <property type="entry name" value="PGA_cap"/>
    <property type="match status" value="1"/>
</dbReference>
<evidence type="ECO:0000313" key="6">
    <source>
        <dbReference type="Proteomes" id="UP001199236"/>
    </source>
</evidence>